<comment type="similarity">
    <text evidence="5">Belongs to the BI1 family.</text>
</comment>
<evidence type="ECO:0000256" key="2">
    <source>
        <dbReference type="ARBA" id="ARBA00022692"/>
    </source>
</evidence>
<accession>A0AA39W919</accession>
<dbReference type="Pfam" id="PF01027">
    <property type="entry name" value="Bax1-I"/>
    <property type="match status" value="1"/>
</dbReference>
<evidence type="ECO:0000313" key="6">
    <source>
        <dbReference type="EMBL" id="KAK0607061.1"/>
    </source>
</evidence>
<comment type="caution">
    <text evidence="6">The sequence shown here is derived from an EMBL/GenBank/DDBJ whole genome shotgun (WGS) entry which is preliminary data.</text>
</comment>
<reference evidence="6" key="2">
    <citation type="submission" date="2023-06" db="EMBL/GenBank/DDBJ databases">
        <authorList>
            <person name="Swenson N.G."/>
            <person name="Wegrzyn J.L."/>
            <person name="Mcevoy S.L."/>
        </authorList>
    </citation>
    <scope>NUCLEOTIDE SEQUENCE</scope>
    <source>
        <strain evidence="6">NS2018</strain>
        <tissue evidence="6">Leaf</tissue>
    </source>
</reference>
<keyword evidence="2 5" id="KW-0812">Transmembrane</keyword>
<evidence type="ECO:0000256" key="4">
    <source>
        <dbReference type="ARBA" id="ARBA00023136"/>
    </source>
</evidence>
<name>A0AA39W919_ACESA</name>
<dbReference type="PANTHER" id="PTHR23291">
    <property type="entry name" value="BAX INHIBITOR-RELATED"/>
    <property type="match status" value="1"/>
</dbReference>
<protein>
    <submittedName>
        <fullName evidence="6">Uncharacterized protein</fullName>
    </submittedName>
</protein>
<feature type="transmembrane region" description="Helical" evidence="5">
    <location>
        <begin position="278"/>
        <end position="303"/>
    </location>
</feature>
<dbReference type="AlphaFoldDB" id="A0AA39W919"/>
<keyword evidence="4 5" id="KW-0472">Membrane</keyword>
<dbReference type="PANTHER" id="PTHR23291:SF50">
    <property type="entry name" value="PROTEIN LIFEGUARD 4"/>
    <property type="match status" value="1"/>
</dbReference>
<feature type="transmembrane region" description="Helical" evidence="5">
    <location>
        <begin position="163"/>
        <end position="183"/>
    </location>
</feature>
<dbReference type="GO" id="GO:0016020">
    <property type="term" value="C:membrane"/>
    <property type="evidence" value="ECO:0007669"/>
    <property type="project" value="UniProtKB-SubCell"/>
</dbReference>
<reference evidence="6" key="1">
    <citation type="journal article" date="2022" name="Plant J.">
        <title>Strategies of tolerance reflected in two North American maple genomes.</title>
        <authorList>
            <person name="McEvoy S.L."/>
            <person name="Sezen U.U."/>
            <person name="Trouern-Trend A."/>
            <person name="McMahon S.M."/>
            <person name="Schaberg P.G."/>
            <person name="Yang J."/>
            <person name="Wegrzyn J.L."/>
            <person name="Swenson N.G."/>
        </authorList>
    </citation>
    <scope>NUCLEOTIDE SEQUENCE</scope>
    <source>
        <strain evidence="6">NS2018</strain>
    </source>
</reference>
<evidence type="ECO:0000313" key="7">
    <source>
        <dbReference type="Proteomes" id="UP001168877"/>
    </source>
</evidence>
<dbReference type="Proteomes" id="UP001168877">
    <property type="component" value="Unassembled WGS sequence"/>
</dbReference>
<gene>
    <name evidence="6" type="ORF">LWI29_008620</name>
</gene>
<evidence type="ECO:0000256" key="1">
    <source>
        <dbReference type="ARBA" id="ARBA00004141"/>
    </source>
</evidence>
<evidence type="ECO:0000256" key="5">
    <source>
        <dbReference type="RuleBase" id="RU004379"/>
    </source>
</evidence>
<keyword evidence="3 5" id="KW-1133">Transmembrane helix</keyword>
<organism evidence="6 7">
    <name type="scientific">Acer saccharum</name>
    <name type="common">Sugar maple</name>
    <dbReference type="NCBI Taxonomy" id="4024"/>
    <lineage>
        <taxon>Eukaryota</taxon>
        <taxon>Viridiplantae</taxon>
        <taxon>Streptophyta</taxon>
        <taxon>Embryophyta</taxon>
        <taxon>Tracheophyta</taxon>
        <taxon>Spermatophyta</taxon>
        <taxon>Magnoliopsida</taxon>
        <taxon>eudicotyledons</taxon>
        <taxon>Gunneridae</taxon>
        <taxon>Pentapetalae</taxon>
        <taxon>rosids</taxon>
        <taxon>malvids</taxon>
        <taxon>Sapindales</taxon>
        <taxon>Sapindaceae</taxon>
        <taxon>Hippocastanoideae</taxon>
        <taxon>Acereae</taxon>
        <taxon>Acer</taxon>
    </lineage>
</organism>
<dbReference type="EMBL" id="JAUESC010000001">
    <property type="protein sequence ID" value="KAK0607061.1"/>
    <property type="molecule type" value="Genomic_DNA"/>
</dbReference>
<comment type="subcellular location">
    <subcellularLocation>
        <location evidence="1">Membrane</location>
        <topology evidence="1">Multi-pass membrane protein</topology>
    </subcellularLocation>
</comment>
<keyword evidence="7" id="KW-1185">Reference proteome</keyword>
<dbReference type="InterPro" id="IPR006214">
    <property type="entry name" value="Bax_inhibitor_1-related"/>
</dbReference>
<feature type="transmembrane region" description="Helical" evidence="5">
    <location>
        <begin position="126"/>
        <end position="143"/>
    </location>
</feature>
<feature type="transmembrane region" description="Helical" evidence="5">
    <location>
        <begin position="245"/>
        <end position="263"/>
    </location>
</feature>
<proteinExistence type="inferred from homology"/>
<feature type="transmembrane region" description="Helical" evidence="5">
    <location>
        <begin position="190"/>
        <end position="210"/>
    </location>
</feature>
<feature type="transmembrane region" description="Helical" evidence="5">
    <location>
        <begin position="216"/>
        <end position="233"/>
    </location>
</feature>
<sequence length="320" mass="36191">MLSNPTRIRPGSFLIPSPTKLDRNCPSSQVTINQVRFTRITNTFRCFSLVHHHYHQHVTSHASLPKKSIVITTTTGLQTPSPKNKETKLYVSRTPVNQIDNINEILVPAANTEVEIGQRDRFLKKVYCILGAELLLGALVYGVSEMFPPVAAAITHNFHVFSAIFGIGSFCTIVPLGAVLAALSGKMVAASVISTLAMVFALKWFTFWASKKGQDAFYLPIFIFVCMIVVQIAKHLQMKNPNPITFTLNTGLGIPVYLCSIIYDTDELVNRYQEDDYAFRSFCLLMKISNLFFRIMEVLIILYDYRNMEIIQMLQKLHKF</sequence>
<evidence type="ECO:0000256" key="3">
    <source>
        <dbReference type="ARBA" id="ARBA00022989"/>
    </source>
</evidence>